<evidence type="ECO:0000259" key="12">
    <source>
        <dbReference type="PROSITE" id="PS50206"/>
    </source>
</evidence>
<dbReference type="GO" id="GO:0051301">
    <property type="term" value="P:cell division"/>
    <property type="evidence" value="ECO:0007669"/>
    <property type="project" value="UniProtKB-UniRule"/>
</dbReference>
<dbReference type="SMART" id="SM00450">
    <property type="entry name" value="RHOD"/>
    <property type="match status" value="1"/>
</dbReference>
<comment type="similarity">
    <text evidence="1 10">Belongs to the MPI phosphatase family.</text>
</comment>
<gene>
    <name evidence="13" type="ORF">MIND_01044800</name>
</gene>
<dbReference type="GeneID" id="59349550"/>
<evidence type="ECO:0000256" key="8">
    <source>
        <dbReference type="ARBA" id="ARBA00051722"/>
    </source>
</evidence>
<keyword evidence="14" id="KW-1185">Reference proteome</keyword>
<feature type="region of interest" description="Disordered" evidence="11">
    <location>
        <begin position="179"/>
        <end position="215"/>
    </location>
</feature>
<dbReference type="GO" id="GO:0000086">
    <property type="term" value="P:G2/M transition of mitotic cell cycle"/>
    <property type="evidence" value="ECO:0007669"/>
    <property type="project" value="TreeGrafter"/>
</dbReference>
<evidence type="ECO:0000256" key="9">
    <source>
        <dbReference type="ARBA" id="ARBA00067190"/>
    </source>
</evidence>
<evidence type="ECO:0000256" key="11">
    <source>
        <dbReference type="SAM" id="MobiDB-lite"/>
    </source>
</evidence>
<dbReference type="PROSITE" id="PS50206">
    <property type="entry name" value="RHODANESE_3"/>
    <property type="match status" value="1"/>
</dbReference>
<dbReference type="OrthoDB" id="26523at2759"/>
<dbReference type="InterPro" id="IPR001763">
    <property type="entry name" value="Rhodanese-like_dom"/>
</dbReference>
<proteinExistence type="inferred from homology"/>
<evidence type="ECO:0000256" key="4">
    <source>
        <dbReference type="ARBA" id="ARBA00022776"/>
    </source>
</evidence>
<feature type="region of interest" description="Disordered" evidence="11">
    <location>
        <begin position="584"/>
        <end position="619"/>
    </location>
</feature>
<dbReference type="Pfam" id="PF00581">
    <property type="entry name" value="Rhodanese"/>
    <property type="match status" value="1"/>
</dbReference>
<evidence type="ECO:0000256" key="7">
    <source>
        <dbReference type="ARBA" id="ARBA00023306"/>
    </source>
</evidence>
<keyword evidence="7 10" id="KW-0131">Cell cycle</keyword>
<dbReference type="EMBL" id="JACAZF010000009">
    <property type="protein sequence ID" value="KAF7295065.1"/>
    <property type="molecule type" value="Genomic_DNA"/>
</dbReference>
<dbReference type="AlphaFoldDB" id="A0A8H6SAA2"/>
<accession>A0A8H6SAA2</accession>
<dbReference type="RefSeq" id="XP_037216428.1">
    <property type="nucleotide sequence ID" value="XM_037367034.1"/>
</dbReference>
<dbReference type="Proteomes" id="UP000636479">
    <property type="component" value="Unassembled WGS sequence"/>
</dbReference>
<evidence type="ECO:0000313" key="13">
    <source>
        <dbReference type="EMBL" id="KAF7295065.1"/>
    </source>
</evidence>
<feature type="compositionally biased region" description="Polar residues" evidence="11">
    <location>
        <begin position="95"/>
        <end position="110"/>
    </location>
</feature>
<dbReference type="SUPFAM" id="SSF52821">
    <property type="entry name" value="Rhodanese/Cell cycle control phosphatase"/>
    <property type="match status" value="1"/>
</dbReference>
<dbReference type="CDD" id="cd01530">
    <property type="entry name" value="Cdc25"/>
    <property type="match status" value="1"/>
</dbReference>
<feature type="compositionally biased region" description="Low complexity" evidence="11">
    <location>
        <begin position="199"/>
        <end position="209"/>
    </location>
</feature>
<feature type="domain" description="Rhodanese" evidence="12">
    <location>
        <begin position="396"/>
        <end position="511"/>
    </location>
</feature>
<keyword evidence="4 10" id="KW-0498">Mitosis</keyword>
<feature type="compositionally biased region" description="Polar residues" evidence="11">
    <location>
        <begin position="36"/>
        <end position="46"/>
    </location>
</feature>
<evidence type="ECO:0000313" key="14">
    <source>
        <dbReference type="Proteomes" id="UP000636479"/>
    </source>
</evidence>
<comment type="caution">
    <text evidence="13">The sequence shown here is derived from an EMBL/GenBank/DDBJ whole genome shotgun (WGS) entry which is preliminary data.</text>
</comment>
<organism evidence="13 14">
    <name type="scientific">Mycena indigotica</name>
    <dbReference type="NCBI Taxonomy" id="2126181"/>
    <lineage>
        <taxon>Eukaryota</taxon>
        <taxon>Fungi</taxon>
        <taxon>Dikarya</taxon>
        <taxon>Basidiomycota</taxon>
        <taxon>Agaricomycotina</taxon>
        <taxon>Agaricomycetes</taxon>
        <taxon>Agaricomycetidae</taxon>
        <taxon>Agaricales</taxon>
        <taxon>Marasmiineae</taxon>
        <taxon>Mycenaceae</taxon>
        <taxon>Mycena</taxon>
    </lineage>
</organism>
<evidence type="ECO:0000256" key="5">
    <source>
        <dbReference type="ARBA" id="ARBA00022801"/>
    </source>
</evidence>
<name>A0A8H6SAA2_9AGAR</name>
<feature type="region of interest" description="Disordered" evidence="11">
    <location>
        <begin position="1"/>
        <end position="112"/>
    </location>
</feature>
<keyword evidence="5 10" id="KW-0378">Hydrolase</keyword>
<evidence type="ECO:0000256" key="2">
    <source>
        <dbReference type="ARBA" id="ARBA00013064"/>
    </source>
</evidence>
<evidence type="ECO:0000256" key="10">
    <source>
        <dbReference type="RuleBase" id="RU368028"/>
    </source>
</evidence>
<evidence type="ECO:0000256" key="6">
    <source>
        <dbReference type="ARBA" id="ARBA00022912"/>
    </source>
</evidence>
<keyword evidence="6 10" id="KW-0904">Protein phosphatase</keyword>
<comment type="function">
    <text evidence="10">Tyrosine protein phosphatase which functions as a dosage-dependent inducer of mitotic progression.</text>
</comment>
<dbReference type="PANTHER" id="PTHR10828:SF17">
    <property type="entry name" value="PROTEIN-TYROSINE-PHOSPHATASE"/>
    <property type="match status" value="1"/>
</dbReference>
<dbReference type="PRINTS" id="PR00716">
    <property type="entry name" value="MPIPHPHTASE"/>
</dbReference>
<dbReference type="FunFam" id="3.40.250.10:FF:000021">
    <property type="entry name" value="M-phase inducer phosphatase cdc-25.2"/>
    <property type="match status" value="1"/>
</dbReference>
<dbReference type="GO" id="GO:0005634">
    <property type="term" value="C:nucleus"/>
    <property type="evidence" value="ECO:0007669"/>
    <property type="project" value="TreeGrafter"/>
</dbReference>
<dbReference type="InterPro" id="IPR036873">
    <property type="entry name" value="Rhodanese-like_dom_sf"/>
</dbReference>
<reference evidence="13" key="1">
    <citation type="submission" date="2020-05" db="EMBL/GenBank/DDBJ databases">
        <title>Mycena genomes resolve the evolution of fungal bioluminescence.</title>
        <authorList>
            <person name="Tsai I.J."/>
        </authorList>
    </citation>
    <scope>NUCLEOTIDE SEQUENCE</scope>
    <source>
        <strain evidence="13">171206Taipei</strain>
    </source>
</reference>
<dbReference type="GO" id="GO:0004725">
    <property type="term" value="F:protein tyrosine phosphatase activity"/>
    <property type="evidence" value="ECO:0007669"/>
    <property type="project" value="UniProtKB-UniRule"/>
</dbReference>
<dbReference type="GO" id="GO:0110032">
    <property type="term" value="P:positive regulation of G2/MI transition of meiotic cell cycle"/>
    <property type="evidence" value="ECO:0007669"/>
    <property type="project" value="TreeGrafter"/>
</dbReference>
<comment type="catalytic activity">
    <reaction evidence="8 10">
        <text>O-phospho-L-tyrosyl-[protein] + H2O = L-tyrosyl-[protein] + phosphate</text>
        <dbReference type="Rhea" id="RHEA:10684"/>
        <dbReference type="Rhea" id="RHEA-COMP:10136"/>
        <dbReference type="Rhea" id="RHEA-COMP:20101"/>
        <dbReference type="ChEBI" id="CHEBI:15377"/>
        <dbReference type="ChEBI" id="CHEBI:43474"/>
        <dbReference type="ChEBI" id="CHEBI:46858"/>
        <dbReference type="ChEBI" id="CHEBI:61978"/>
        <dbReference type="EC" id="3.1.3.48"/>
    </reaction>
</comment>
<dbReference type="InterPro" id="IPR000751">
    <property type="entry name" value="MPI_Phosphatase"/>
</dbReference>
<keyword evidence="3 10" id="KW-0132">Cell division</keyword>
<feature type="region of interest" description="Disordered" evidence="11">
    <location>
        <begin position="550"/>
        <end position="571"/>
    </location>
</feature>
<dbReference type="GO" id="GO:0010971">
    <property type="term" value="P:positive regulation of G2/M transition of mitotic cell cycle"/>
    <property type="evidence" value="ECO:0007669"/>
    <property type="project" value="TreeGrafter"/>
</dbReference>
<dbReference type="PANTHER" id="PTHR10828">
    <property type="entry name" value="M-PHASE INDUCER PHOSPHATASE DUAL SPECIFICITY PHOSPHATASE CDC25"/>
    <property type="match status" value="1"/>
</dbReference>
<dbReference type="GO" id="GO:0005737">
    <property type="term" value="C:cytoplasm"/>
    <property type="evidence" value="ECO:0007669"/>
    <property type="project" value="TreeGrafter"/>
</dbReference>
<dbReference type="EC" id="3.1.3.48" evidence="2 10"/>
<feature type="region of interest" description="Disordered" evidence="11">
    <location>
        <begin position="227"/>
        <end position="274"/>
    </location>
</feature>
<feature type="compositionally biased region" description="Polar residues" evidence="11">
    <location>
        <begin position="553"/>
        <end position="563"/>
    </location>
</feature>
<evidence type="ECO:0000256" key="1">
    <source>
        <dbReference type="ARBA" id="ARBA00011065"/>
    </source>
</evidence>
<dbReference type="Gene3D" id="3.40.250.10">
    <property type="entry name" value="Rhodanese-like domain"/>
    <property type="match status" value="1"/>
</dbReference>
<evidence type="ECO:0000256" key="3">
    <source>
        <dbReference type="ARBA" id="ARBA00022618"/>
    </source>
</evidence>
<sequence>MSFSGQYLSAPKRHDKQHQPQQHVNYDDNDDLELSFASNVSLNSPPRASIALTPESESSNAMDISPLPPAPKQFSRPRAFTSGARMFGHDRSNESIRSTGPQPSLKSGSISGKRIQRSALPFEWMAPAQPAELMFKQDPSSDDAMEVDTSFEVPTVPQSAAPTVTGFDNLFYDSMSPVAPHAKKQRRSLSPERVNALEPSSSPAQPSSPSDRKLERLSAGPLFPVFDKPRVEGLGVPPSKRSRRPALSAMAQTAYPTLDKEPTLPSPAERQLPPTRRAFSALIPGSVLEGKSSEVQSSDESSFEGLSSPAQAYAHRQQMKTIRRCDGTDDFRPLTGVTALVQNESPSAKFLTAGMPGFGDNEAAGKILPCHRVTDDGLMRINAQTLNNLLDGHYSDQADYYVIDCRFDYEFNGGHVNGAVNLNQISAVEDFFLRPALKKPKPSVSGDPARKTVLVFHCEFSVKRAPTFAKHLRAKDRAQNNHVYPKIHYPELYILEGGYSQYFQNSASRCLPQGYVTMDDPVHTASRDGGLDQLRKTKFGRHKSYAYGDGASKISNLPQQPKRNTVPAGPGSIFAAASAARTRRGGSLTTLSEDSHTTNDADDTDVDLGDSPCPAPPKAVKKVTRTLVRAETYGPTRMPY</sequence>
<protein>
    <recommendedName>
        <fullName evidence="9 10">M-phase inducer phosphatase</fullName>
        <ecNumber evidence="2 10">3.1.3.48</ecNumber>
    </recommendedName>
</protein>